<gene>
    <name evidence="2" type="ORF">EKO23_04865</name>
</gene>
<evidence type="ECO:0000256" key="1">
    <source>
        <dbReference type="SAM" id="Phobius"/>
    </source>
</evidence>
<feature type="transmembrane region" description="Helical" evidence="1">
    <location>
        <begin position="110"/>
        <end position="135"/>
    </location>
</feature>
<accession>A0A4Q4ZJN2</accession>
<feature type="transmembrane region" description="Helical" evidence="1">
    <location>
        <begin position="236"/>
        <end position="259"/>
    </location>
</feature>
<sequence length="264" mass="28463">MTTKALDPVRVQASARQVSLSRVTYVELGKMFDTRSGFWLMSSIVIAALLSTVATILFAPDAELTFYTFAEAIGFPMTVILPIIALLSITSEWTQRSGLTTFTLVPHRNWVILAKVIASVAVGVVSMLVALAIGVVGNLVGTAITRTDRVWDVSVAHFLLIVLGSLLCLLTGTTFGILFRSTPVALVAYFVYSLVLPTLFGILASSQERFLELQPWVDASNAQAPLFDGSIAGDQWAHLAATAVAWLLLPALVGLRLIARSEVR</sequence>
<keyword evidence="1" id="KW-0472">Membrane</keyword>
<keyword evidence="3" id="KW-1185">Reference proteome</keyword>
<dbReference type="EMBL" id="SDKM01000005">
    <property type="protein sequence ID" value="RYP87726.1"/>
    <property type="molecule type" value="Genomic_DNA"/>
</dbReference>
<feature type="transmembrane region" description="Helical" evidence="1">
    <location>
        <begin position="186"/>
        <end position="206"/>
    </location>
</feature>
<evidence type="ECO:0000313" key="2">
    <source>
        <dbReference type="EMBL" id="RYP87726.1"/>
    </source>
</evidence>
<proteinExistence type="predicted"/>
<feature type="transmembrane region" description="Helical" evidence="1">
    <location>
        <begin position="66"/>
        <end position="89"/>
    </location>
</feature>
<comment type="caution">
    <text evidence="2">The sequence shown here is derived from an EMBL/GenBank/DDBJ whole genome shotgun (WGS) entry which is preliminary data.</text>
</comment>
<evidence type="ECO:0000313" key="3">
    <source>
        <dbReference type="Proteomes" id="UP000295198"/>
    </source>
</evidence>
<keyword evidence="1" id="KW-1133">Transmembrane helix</keyword>
<keyword evidence="1" id="KW-0812">Transmembrane</keyword>
<protein>
    <submittedName>
        <fullName evidence="2">ABC transporter permease</fullName>
    </submittedName>
</protein>
<name>A0A4Q4ZJN2_9ACTN</name>
<feature type="transmembrane region" description="Helical" evidence="1">
    <location>
        <begin position="155"/>
        <end position="179"/>
    </location>
</feature>
<dbReference type="Proteomes" id="UP000295198">
    <property type="component" value="Unassembled WGS sequence"/>
</dbReference>
<organism evidence="2 3">
    <name type="scientific">Nocardioides guangzhouensis</name>
    <dbReference type="NCBI Taxonomy" id="2497878"/>
    <lineage>
        <taxon>Bacteria</taxon>
        <taxon>Bacillati</taxon>
        <taxon>Actinomycetota</taxon>
        <taxon>Actinomycetes</taxon>
        <taxon>Propionibacteriales</taxon>
        <taxon>Nocardioidaceae</taxon>
        <taxon>Nocardioides</taxon>
    </lineage>
</organism>
<feature type="transmembrane region" description="Helical" evidence="1">
    <location>
        <begin position="38"/>
        <end position="60"/>
    </location>
</feature>
<reference evidence="2 3" key="1">
    <citation type="submission" date="2019-01" db="EMBL/GenBank/DDBJ databases">
        <title>Nocardioides guangzhouensis sp. nov., an actinobacterium isolated from soil.</title>
        <authorList>
            <person name="Fu Y."/>
            <person name="Cai Y."/>
            <person name="Lin Z."/>
            <person name="Chen P."/>
        </authorList>
    </citation>
    <scope>NUCLEOTIDE SEQUENCE [LARGE SCALE GENOMIC DNA]</scope>
    <source>
        <strain evidence="2 3">130</strain>
    </source>
</reference>
<dbReference type="AlphaFoldDB" id="A0A4Q4ZJN2"/>
<dbReference type="RefSeq" id="WP_134714662.1">
    <property type="nucleotide sequence ID" value="NZ_SDKM01000005.1"/>
</dbReference>
<dbReference type="OrthoDB" id="3822725at2"/>